<organism evidence="2 3">
    <name type="scientific">Streptomyces endophytica</name>
    <dbReference type="NCBI Taxonomy" id="2991496"/>
    <lineage>
        <taxon>Bacteria</taxon>
        <taxon>Bacillati</taxon>
        <taxon>Actinomycetota</taxon>
        <taxon>Actinomycetes</taxon>
        <taxon>Kitasatosporales</taxon>
        <taxon>Streptomycetaceae</taxon>
        <taxon>Streptomyces</taxon>
    </lineage>
</organism>
<sequence>MTTTSLTPQGAARRACAIWGLSARGISPLRAHATSVFLLPHAEAVIRVSRDEQRTSIQRAIDLTRWLASQGLEVTEPLAVSQPLDIRRYVITLWRHYPQPDGPPPGPEHLGRLLSRLHRLPEPPIELPAYRPHLALRPVVESSTALSPSDREWILGRSDELLDAYAHLDFPLGQGLVHGDAYPGNTLWDGSAARLGDWDEAAIGPRETDLANTFQGVRFGRTPAQLRAFSDAYGYDLADWQGLSVLTELRDLHTLGSFIRRADQGDREAAVQLAFRLDTLKSGDRTKSWAIH</sequence>
<dbReference type="RefSeq" id="WP_265364703.1">
    <property type="nucleotide sequence ID" value="NZ_CP110636.1"/>
</dbReference>
<evidence type="ECO:0000259" key="1">
    <source>
        <dbReference type="Pfam" id="PF01636"/>
    </source>
</evidence>
<dbReference type="Proteomes" id="UP001164959">
    <property type="component" value="Chromosome"/>
</dbReference>
<protein>
    <submittedName>
        <fullName evidence="2">Aminoglycoside phosphotransferase family protein</fullName>
    </submittedName>
</protein>
<dbReference type="SUPFAM" id="SSF56112">
    <property type="entry name" value="Protein kinase-like (PK-like)"/>
    <property type="match status" value="1"/>
</dbReference>
<accession>A0ABY6PIB3</accession>
<dbReference type="Pfam" id="PF01636">
    <property type="entry name" value="APH"/>
    <property type="match status" value="1"/>
</dbReference>
<feature type="domain" description="Aminoglycoside phosphotransferase" evidence="1">
    <location>
        <begin position="40"/>
        <end position="243"/>
    </location>
</feature>
<name>A0ABY6PIB3_9ACTN</name>
<keyword evidence="3" id="KW-1185">Reference proteome</keyword>
<evidence type="ECO:0000313" key="3">
    <source>
        <dbReference type="Proteomes" id="UP001164959"/>
    </source>
</evidence>
<evidence type="ECO:0000313" key="2">
    <source>
        <dbReference type="EMBL" id="UZJ33526.1"/>
    </source>
</evidence>
<dbReference type="InterPro" id="IPR011009">
    <property type="entry name" value="Kinase-like_dom_sf"/>
</dbReference>
<reference evidence="2" key="1">
    <citation type="submission" date="2022-11" db="EMBL/GenBank/DDBJ databases">
        <title>Identification and genomic analyses of a novel endophytic actinobacterium Streptomyces endophytica sp. nov. with potential for biocontrol of Yam anthracnose.</title>
        <authorList>
            <person name="Huang X."/>
        </authorList>
    </citation>
    <scope>NUCLEOTIDE SEQUENCE</scope>
    <source>
        <strain evidence="2">HNM0140</strain>
    </source>
</reference>
<proteinExistence type="predicted"/>
<gene>
    <name evidence="2" type="ORF">OJ254_28650</name>
</gene>
<dbReference type="EMBL" id="CP110636">
    <property type="protein sequence ID" value="UZJ33526.1"/>
    <property type="molecule type" value="Genomic_DNA"/>
</dbReference>
<dbReference type="Gene3D" id="3.90.1200.10">
    <property type="match status" value="1"/>
</dbReference>
<dbReference type="InterPro" id="IPR002575">
    <property type="entry name" value="Aminoglycoside_PTrfase"/>
</dbReference>